<name>A0A382JHF8_9ZZZZ</name>
<accession>A0A382JHF8</accession>
<dbReference type="AlphaFoldDB" id="A0A382JHF8"/>
<sequence length="142" mass="14555">MAIATRTLKDTKLESGSGAQGGKVTVLVTMNDNTTADSVVLDASALAGHANGAMLDITRIWWGLVQGTADDNTGWADIEFVGASADTTAINLAGTGHYDGTAGKIENNATNTGATSGDLKCNAYGVSGFILIELRKDEAFTA</sequence>
<dbReference type="EMBL" id="UINC01074187">
    <property type="protein sequence ID" value="SVC11138.1"/>
    <property type="molecule type" value="Genomic_DNA"/>
</dbReference>
<protein>
    <submittedName>
        <fullName evidence="1">Uncharacterized protein</fullName>
    </submittedName>
</protein>
<evidence type="ECO:0000313" key="1">
    <source>
        <dbReference type="EMBL" id="SVC11138.1"/>
    </source>
</evidence>
<gene>
    <name evidence="1" type="ORF">METZ01_LOCUS263992</name>
</gene>
<reference evidence="1" key="1">
    <citation type="submission" date="2018-05" db="EMBL/GenBank/DDBJ databases">
        <authorList>
            <person name="Lanie J.A."/>
            <person name="Ng W.-L."/>
            <person name="Kazmierczak K.M."/>
            <person name="Andrzejewski T.M."/>
            <person name="Davidsen T.M."/>
            <person name="Wayne K.J."/>
            <person name="Tettelin H."/>
            <person name="Glass J.I."/>
            <person name="Rusch D."/>
            <person name="Podicherti R."/>
            <person name="Tsui H.-C.T."/>
            <person name="Winkler M.E."/>
        </authorList>
    </citation>
    <scope>NUCLEOTIDE SEQUENCE</scope>
</reference>
<proteinExistence type="predicted"/>
<organism evidence="1">
    <name type="scientific">marine metagenome</name>
    <dbReference type="NCBI Taxonomy" id="408172"/>
    <lineage>
        <taxon>unclassified sequences</taxon>
        <taxon>metagenomes</taxon>
        <taxon>ecological metagenomes</taxon>
    </lineage>
</organism>